<evidence type="ECO:0000313" key="2">
    <source>
        <dbReference type="EMBL" id="MET2825900.1"/>
    </source>
</evidence>
<evidence type="ECO:0008006" key="4">
    <source>
        <dbReference type="Google" id="ProtNLM"/>
    </source>
</evidence>
<gene>
    <name evidence="2" type="ORF">ABVQ20_02810</name>
</gene>
<proteinExistence type="predicted"/>
<accession>A0ABV2D796</accession>
<sequence length="98" mass="10355">MPKAPDSNQPDPSGSGLIDTLRRTWHSLRTIRKDVADGGHIETMSDIDSLVGMAQQEAEHQLQAQGFSAGALVETSEPSPDAKSPPPPPEVAGPSSDR</sequence>
<evidence type="ECO:0000256" key="1">
    <source>
        <dbReference type="SAM" id="MobiDB-lite"/>
    </source>
</evidence>
<feature type="region of interest" description="Disordered" evidence="1">
    <location>
        <begin position="62"/>
        <end position="98"/>
    </location>
</feature>
<dbReference type="EMBL" id="JBEWSZ010000001">
    <property type="protein sequence ID" value="MET2825900.1"/>
    <property type="molecule type" value="Genomic_DNA"/>
</dbReference>
<keyword evidence="3" id="KW-1185">Reference proteome</keyword>
<evidence type="ECO:0000313" key="3">
    <source>
        <dbReference type="Proteomes" id="UP001548832"/>
    </source>
</evidence>
<protein>
    <recommendedName>
        <fullName evidence="4">DUF768 domain-containing protein</fullName>
    </recommendedName>
</protein>
<reference evidence="2 3" key="1">
    <citation type="submission" date="2024-06" db="EMBL/GenBank/DDBJ databases">
        <authorList>
            <person name="Kim D.-U."/>
        </authorList>
    </citation>
    <scope>NUCLEOTIDE SEQUENCE [LARGE SCALE GENOMIC DNA]</scope>
    <source>
        <strain evidence="2 3">KACC15460</strain>
    </source>
</reference>
<comment type="caution">
    <text evidence="2">The sequence shown here is derived from an EMBL/GenBank/DDBJ whole genome shotgun (WGS) entry which is preliminary data.</text>
</comment>
<organism evidence="2 3">
    <name type="scientific">Mesorhizobium shangrilense</name>
    <dbReference type="NCBI Taxonomy" id="460060"/>
    <lineage>
        <taxon>Bacteria</taxon>
        <taxon>Pseudomonadati</taxon>
        <taxon>Pseudomonadota</taxon>
        <taxon>Alphaproteobacteria</taxon>
        <taxon>Hyphomicrobiales</taxon>
        <taxon>Phyllobacteriaceae</taxon>
        <taxon>Mesorhizobium</taxon>
    </lineage>
</organism>
<name>A0ABV2D796_9HYPH</name>
<dbReference type="Proteomes" id="UP001548832">
    <property type="component" value="Unassembled WGS sequence"/>
</dbReference>
<dbReference type="RefSeq" id="WP_354457973.1">
    <property type="nucleotide sequence ID" value="NZ_JBEWSZ010000001.1"/>
</dbReference>